<dbReference type="EMBL" id="JAGGLB010000015">
    <property type="protein sequence ID" value="MBP1992816.1"/>
    <property type="molecule type" value="Genomic_DNA"/>
</dbReference>
<organism evidence="1 2">
    <name type="scientific">Paenibacillus eucommiae</name>
    <dbReference type="NCBI Taxonomy" id="1355755"/>
    <lineage>
        <taxon>Bacteria</taxon>
        <taxon>Bacillati</taxon>
        <taxon>Bacillota</taxon>
        <taxon>Bacilli</taxon>
        <taxon>Bacillales</taxon>
        <taxon>Paenibacillaceae</taxon>
        <taxon>Paenibacillus</taxon>
    </lineage>
</organism>
<protein>
    <submittedName>
        <fullName evidence="1">Uncharacterized protein</fullName>
    </submittedName>
</protein>
<sequence>MHTKLALMMDLPEGKIPGFYAQIVKSLGNQVQLFDRDKEMLIVNTEEDRQIILDIMSHYKVASESLELLLLPREANLTDTFSDYGFLSKLDNTYLYMDKISLFRFNTERRGTPEAELSQALLQLEEHLIAYFSEKEEVIYVIDKQLTELAEGIARAYQCEIIWI</sequence>
<name>A0ABS4J102_9BACL</name>
<dbReference type="Proteomes" id="UP001519287">
    <property type="component" value="Unassembled WGS sequence"/>
</dbReference>
<proteinExistence type="predicted"/>
<reference evidence="1 2" key="1">
    <citation type="submission" date="2021-03" db="EMBL/GenBank/DDBJ databases">
        <title>Genomic Encyclopedia of Type Strains, Phase IV (KMG-IV): sequencing the most valuable type-strain genomes for metagenomic binning, comparative biology and taxonomic classification.</title>
        <authorList>
            <person name="Goeker M."/>
        </authorList>
    </citation>
    <scope>NUCLEOTIDE SEQUENCE [LARGE SCALE GENOMIC DNA]</scope>
    <source>
        <strain evidence="1 2">DSM 26048</strain>
    </source>
</reference>
<evidence type="ECO:0000313" key="1">
    <source>
        <dbReference type="EMBL" id="MBP1992816.1"/>
    </source>
</evidence>
<accession>A0ABS4J102</accession>
<gene>
    <name evidence="1" type="ORF">J2Z66_004429</name>
</gene>
<evidence type="ECO:0000313" key="2">
    <source>
        <dbReference type="Proteomes" id="UP001519287"/>
    </source>
</evidence>
<dbReference type="RefSeq" id="WP_209974140.1">
    <property type="nucleotide sequence ID" value="NZ_JAGGLB010000015.1"/>
</dbReference>
<comment type="caution">
    <text evidence="1">The sequence shown here is derived from an EMBL/GenBank/DDBJ whole genome shotgun (WGS) entry which is preliminary data.</text>
</comment>
<keyword evidence="2" id="KW-1185">Reference proteome</keyword>